<keyword evidence="9 11" id="KW-0739">Sodium transport</keyword>
<keyword evidence="2 11" id="KW-0813">Transport</keyword>
<dbReference type="InterPro" id="IPR001873">
    <property type="entry name" value="ENaC"/>
</dbReference>
<protein>
    <submittedName>
        <fullName evidence="13">Acid-sensing ion channel 1C</fullName>
    </submittedName>
</protein>
<dbReference type="GO" id="GO:0005886">
    <property type="term" value="C:plasma membrane"/>
    <property type="evidence" value="ECO:0007669"/>
    <property type="project" value="TreeGrafter"/>
</dbReference>
<dbReference type="GO" id="GO:0015280">
    <property type="term" value="F:ligand-gated sodium channel activity"/>
    <property type="evidence" value="ECO:0007669"/>
    <property type="project" value="TreeGrafter"/>
</dbReference>
<name>A0A9Q1BJF5_HOLLE</name>
<keyword evidence="7 11" id="KW-0406">Ion transport</keyword>
<keyword evidence="3 11" id="KW-0894">Sodium channel</keyword>
<evidence type="ECO:0000256" key="6">
    <source>
        <dbReference type="ARBA" id="ARBA00023053"/>
    </source>
</evidence>
<keyword evidence="14" id="KW-1185">Reference proteome</keyword>
<comment type="caution">
    <text evidence="13">The sequence shown here is derived from an EMBL/GenBank/DDBJ whole genome shotgun (WGS) entry which is preliminary data.</text>
</comment>
<keyword evidence="10 11" id="KW-0407">Ion channel</keyword>
<comment type="similarity">
    <text evidence="11">Belongs to the amiloride-sensitive sodium channel (TC 1.A.6) family.</text>
</comment>
<keyword evidence="5 12" id="KW-1133">Transmembrane helix</keyword>
<evidence type="ECO:0000256" key="10">
    <source>
        <dbReference type="ARBA" id="ARBA00023303"/>
    </source>
</evidence>
<evidence type="ECO:0000256" key="1">
    <source>
        <dbReference type="ARBA" id="ARBA00004141"/>
    </source>
</evidence>
<evidence type="ECO:0000313" key="14">
    <source>
        <dbReference type="Proteomes" id="UP001152320"/>
    </source>
</evidence>
<evidence type="ECO:0000313" key="13">
    <source>
        <dbReference type="EMBL" id="KAJ8027743.1"/>
    </source>
</evidence>
<dbReference type="PANTHER" id="PTHR11690">
    <property type="entry name" value="AMILORIDE-SENSITIVE SODIUM CHANNEL-RELATED"/>
    <property type="match status" value="1"/>
</dbReference>
<dbReference type="AlphaFoldDB" id="A0A9Q1BJF5"/>
<feature type="transmembrane region" description="Helical" evidence="12">
    <location>
        <begin position="74"/>
        <end position="95"/>
    </location>
</feature>
<dbReference type="PRINTS" id="PR01078">
    <property type="entry name" value="AMINACHANNEL"/>
</dbReference>
<evidence type="ECO:0000256" key="5">
    <source>
        <dbReference type="ARBA" id="ARBA00022989"/>
    </source>
</evidence>
<evidence type="ECO:0000256" key="11">
    <source>
        <dbReference type="RuleBase" id="RU000679"/>
    </source>
</evidence>
<sequence>MATVSKKAVRTQSNTPKETVYWLPEETEKTSFEIERNTEAYYSCGSEIEKFGSTTTLHGVRYVTSRNFFITRRILWFLLLICLSVWLAHGLVAGLNKFLNYPVSTTVTVSYVESLAFPAVTFCNYNQFKNSEIHPNPNIRSVLAALALNDNSIVDWNMYDKYYENYSWNVTERAILTGHKIDEMLLECKWNTGQTCTAKNFSTVLTDFGLCHTFNSRTNGEEGLNVNQAGASQGLRVRLFLQQDEYFWGQYTGAGFKILAHPHGELPLVKQLGFSVAPGFETSVSLRHIISKSLPSPYRSNCSNKELKYSDNYTIALCRFECQVDFVVSVCGCRDYRFPGTAQLCTPKEIIQCVVPATESFNTNFTKCLCPVPCRQEVYDPKTSIASWPSEFVIKQFAKNRNTTAEFIRNNYLEVRIYFDELSSEEIAQVPSYDGLDLQSDIGAYMGLICGASVVTIVELIDCIIVYTCKRVT</sequence>
<feature type="transmembrane region" description="Helical" evidence="12">
    <location>
        <begin position="442"/>
        <end position="467"/>
    </location>
</feature>
<dbReference type="OrthoDB" id="6502088at2759"/>
<evidence type="ECO:0000256" key="12">
    <source>
        <dbReference type="SAM" id="Phobius"/>
    </source>
</evidence>
<evidence type="ECO:0000256" key="2">
    <source>
        <dbReference type="ARBA" id="ARBA00022448"/>
    </source>
</evidence>
<evidence type="ECO:0000256" key="7">
    <source>
        <dbReference type="ARBA" id="ARBA00023065"/>
    </source>
</evidence>
<dbReference type="Gene3D" id="1.10.287.770">
    <property type="entry name" value="YojJ-like"/>
    <property type="match status" value="1"/>
</dbReference>
<comment type="subcellular location">
    <subcellularLocation>
        <location evidence="1">Membrane</location>
        <topology evidence="1">Multi-pass membrane protein</topology>
    </subcellularLocation>
</comment>
<proteinExistence type="inferred from homology"/>
<dbReference type="Proteomes" id="UP001152320">
    <property type="component" value="Chromosome 15"/>
</dbReference>
<gene>
    <name evidence="13" type="ORF">HOLleu_29783</name>
</gene>
<dbReference type="EMBL" id="JAIZAY010000015">
    <property type="protein sequence ID" value="KAJ8027743.1"/>
    <property type="molecule type" value="Genomic_DNA"/>
</dbReference>
<evidence type="ECO:0000256" key="9">
    <source>
        <dbReference type="ARBA" id="ARBA00023201"/>
    </source>
</evidence>
<reference evidence="13" key="1">
    <citation type="submission" date="2021-10" db="EMBL/GenBank/DDBJ databases">
        <title>Tropical sea cucumber genome reveals ecological adaptation and Cuvierian tubules defense mechanism.</title>
        <authorList>
            <person name="Chen T."/>
        </authorList>
    </citation>
    <scope>NUCLEOTIDE SEQUENCE</scope>
    <source>
        <strain evidence="13">Nanhai2018</strain>
        <tissue evidence="13">Muscle</tissue>
    </source>
</reference>
<organism evidence="13 14">
    <name type="scientific">Holothuria leucospilota</name>
    <name type="common">Black long sea cucumber</name>
    <name type="synonym">Mertensiothuria leucospilota</name>
    <dbReference type="NCBI Taxonomy" id="206669"/>
    <lineage>
        <taxon>Eukaryota</taxon>
        <taxon>Metazoa</taxon>
        <taxon>Echinodermata</taxon>
        <taxon>Eleutherozoa</taxon>
        <taxon>Echinozoa</taxon>
        <taxon>Holothuroidea</taxon>
        <taxon>Aspidochirotacea</taxon>
        <taxon>Aspidochirotida</taxon>
        <taxon>Holothuriidae</taxon>
        <taxon>Holothuria</taxon>
    </lineage>
</organism>
<keyword evidence="6" id="KW-0915">Sodium</keyword>
<evidence type="ECO:0000256" key="8">
    <source>
        <dbReference type="ARBA" id="ARBA00023136"/>
    </source>
</evidence>
<keyword evidence="4 11" id="KW-0812">Transmembrane</keyword>
<evidence type="ECO:0000256" key="3">
    <source>
        <dbReference type="ARBA" id="ARBA00022461"/>
    </source>
</evidence>
<dbReference type="Gene3D" id="2.60.470.10">
    <property type="entry name" value="Acid-sensing ion channels like domains"/>
    <property type="match status" value="1"/>
</dbReference>
<accession>A0A9Q1BJF5</accession>
<dbReference type="Pfam" id="PF00858">
    <property type="entry name" value="ASC"/>
    <property type="match status" value="1"/>
</dbReference>
<evidence type="ECO:0000256" key="4">
    <source>
        <dbReference type="ARBA" id="ARBA00022692"/>
    </source>
</evidence>
<keyword evidence="8 12" id="KW-0472">Membrane</keyword>